<accession>A0A915MX74</accession>
<reference evidence="2" key="1">
    <citation type="submission" date="2022-11" db="UniProtKB">
        <authorList>
            <consortium name="WormBaseParasite"/>
        </authorList>
    </citation>
    <scope>IDENTIFICATION</scope>
</reference>
<keyword evidence="1" id="KW-1185">Reference proteome</keyword>
<name>A0A915MX74_MELJA</name>
<organism evidence="1 2">
    <name type="scientific">Meloidogyne javanica</name>
    <name type="common">Root-knot nematode worm</name>
    <dbReference type="NCBI Taxonomy" id="6303"/>
    <lineage>
        <taxon>Eukaryota</taxon>
        <taxon>Metazoa</taxon>
        <taxon>Ecdysozoa</taxon>
        <taxon>Nematoda</taxon>
        <taxon>Chromadorea</taxon>
        <taxon>Rhabditida</taxon>
        <taxon>Tylenchina</taxon>
        <taxon>Tylenchomorpha</taxon>
        <taxon>Tylenchoidea</taxon>
        <taxon>Meloidogynidae</taxon>
        <taxon>Meloidogyninae</taxon>
        <taxon>Meloidogyne</taxon>
        <taxon>Meloidogyne incognita group</taxon>
    </lineage>
</organism>
<dbReference type="WBParaSite" id="scaffold53508_cov442.g25556">
    <property type="protein sequence ID" value="scaffold53508_cov442.g25556"/>
    <property type="gene ID" value="scaffold53508_cov442.g25556"/>
</dbReference>
<proteinExistence type="predicted"/>
<dbReference type="AlphaFoldDB" id="A0A915MX74"/>
<protein>
    <submittedName>
        <fullName evidence="2">Uncharacterized protein</fullName>
    </submittedName>
</protein>
<evidence type="ECO:0000313" key="2">
    <source>
        <dbReference type="WBParaSite" id="scaffold53508_cov442.g25556"/>
    </source>
</evidence>
<dbReference type="Proteomes" id="UP000887561">
    <property type="component" value="Unplaced"/>
</dbReference>
<evidence type="ECO:0000313" key="1">
    <source>
        <dbReference type="Proteomes" id="UP000887561"/>
    </source>
</evidence>
<sequence>ELTAEREDANALQLLRDEIRLDKESAAMLQNKAMIQNNVLYKRKVFIILKDY</sequence>